<organism evidence="1 2">
    <name type="scientific">Smittium mucronatum</name>
    <dbReference type="NCBI Taxonomy" id="133383"/>
    <lineage>
        <taxon>Eukaryota</taxon>
        <taxon>Fungi</taxon>
        <taxon>Fungi incertae sedis</taxon>
        <taxon>Zoopagomycota</taxon>
        <taxon>Kickxellomycotina</taxon>
        <taxon>Harpellomycetes</taxon>
        <taxon>Harpellales</taxon>
        <taxon>Legeriomycetaceae</taxon>
        <taxon>Smittium</taxon>
    </lineage>
</organism>
<dbReference type="EMBL" id="LSSL01006306">
    <property type="protein sequence ID" value="OLY78496.1"/>
    <property type="molecule type" value="Genomic_DNA"/>
</dbReference>
<dbReference type="OrthoDB" id="5597036at2759"/>
<reference evidence="1 2" key="1">
    <citation type="journal article" date="2016" name="Mol. Biol. Evol.">
        <title>Genome-Wide Survey of Gut Fungi (Harpellales) Reveals the First Horizontally Transferred Ubiquitin Gene from a Mosquito Host.</title>
        <authorList>
            <person name="Wang Y."/>
            <person name="White M.M."/>
            <person name="Kvist S."/>
            <person name="Moncalvo J.M."/>
        </authorList>
    </citation>
    <scope>NUCLEOTIDE SEQUENCE [LARGE SCALE GENOMIC DNA]</scope>
    <source>
        <strain evidence="1 2">ALG-7-W6</strain>
    </source>
</reference>
<name>A0A1R0GNN5_9FUNG</name>
<sequence length="151" mass="17935">MDSILITVTLEPFSIYIYIYQTYFPTFFMNMENKKEFYLDNENQILFQKIRPYTRDIDLEKQVHYHHMPSRFIHNTAKLQSDSTESKNPPILLKDCDSECLMSCISVWNGNFPYDDLVAERNTFVNANRSPFIKKINQLGKVEFLNSKDLK</sequence>
<dbReference type="Proteomes" id="UP000187455">
    <property type="component" value="Unassembled WGS sequence"/>
</dbReference>
<evidence type="ECO:0000313" key="2">
    <source>
        <dbReference type="Proteomes" id="UP000187455"/>
    </source>
</evidence>
<evidence type="ECO:0000313" key="1">
    <source>
        <dbReference type="EMBL" id="OLY78496.1"/>
    </source>
</evidence>
<keyword evidence="2" id="KW-1185">Reference proteome</keyword>
<accession>A0A1R0GNN5</accession>
<protein>
    <submittedName>
        <fullName evidence="1">Uncharacterized protein</fullName>
    </submittedName>
</protein>
<dbReference type="AlphaFoldDB" id="A0A1R0GNN5"/>
<proteinExistence type="predicted"/>
<comment type="caution">
    <text evidence="1">The sequence shown here is derived from an EMBL/GenBank/DDBJ whole genome shotgun (WGS) entry which is preliminary data.</text>
</comment>
<gene>
    <name evidence="1" type="ORF">AYI68_g7456</name>
</gene>